<dbReference type="InterPro" id="IPR027417">
    <property type="entry name" value="P-loop_NTPase"/>
</dbReference>
<sequence>MMKHTIITIGRQFGSHGRSIAKQLAKKLGYAYYDKELLVKASQESGLATSFLESMDERQASPFFYSLLAGPTQFMWNDQFISTEAMAYQAQHDTILKVAQEGNCVIVGRCADYILKDQERLVRVFISADLQDRIAHVMERDQITEKEARKKIKEMDKSRAAYYNFNTDQKWSDAANYDLCINTSRLTEEKTVETILHFIHNLLD</sequence>
<gene>
    <name evidence="1" type="ORF">DXC78_02575</name>
</gene>
<evidence type="ECO:0000313" key="1">
    <source>
        <dbReference type="EMBL" id="RGD77674.1"/>
    </source>
</evidence>
<protein>
    <submittedName>
        <fullName evidence="1">Cytidylate kinase-like family protein</fullName>
    </submittedName>
</protein>
<organism evidence="1 2">
    <name type="scientific">Faecalicoccus pleomorphus</name>
    <dbReference type="NCBI Taxonomy" id="1323"/>
    <lineage>
        <taxon>Bacteria</taxon>
        <taxon>Bacillati</taxon>
        <taxon>Bacillota</taxon>
        <taxon>Erysipelotrichia</taxon>
        <taxon>Erysipelotrichales</taxon>
        <taxon>Erysipelotrichaceae</taxon>
        <taxon>Faecalicoccus</taxon>
    </lineage>
</organism>
<dbReference type="Gene3D" id="3.40.50.300">
    <property type="entry name" value="P-loop containing nucleotide triphosphate hydrolases"/>
    <property type="match status" value="1"/>
</dbReference>
<evidence type="ECO:0000313" key="2">
    <source>
        <dbReference type="Proteomes" id="UP000260721"/>
    </source>
</evidence>
<accession>A0A3E3E6V6</accession>
<dbReference type="STRING" id="1123313.GCA_000420345_00711"/>
<dbReference type="Pfam" id="PF13189">
    <property type="entry name" value="Cytidylate_kin2"/>
    <property type="match status" value="1"/>
</dbReference>
<dbReference type="GO" id="GO:0016301">
    <property type="term" value="F:kinase activity"/>
    <property type="evidence" value="ECO:0007669"/>
    <property type="project" value="UniProtKB-KW"/>
</dbReference>
<reference evidence="1 2" key="1">
    <citation type="submission" date="2018-08" db="EMBL/GenBank/DDBJ databases">
        <title>A genome reference for cultivated species of the human gut microbiota.</title>
        <authorList>
            <person name="Zou Y."/>
            <person name="Xue W."/>
            <person name="Luo G."/>
        </authorList>
    </citation>
    <scope>NUCLEOTIDE SEQUENCE [LARGE SCALE GENOMIC DNA]</scope>
    <source>
        <strain evidence="1 2">TF08-11</strain>
    </source>
</reference>
<keyword evidence="1" id="KW-0808">Transferase</keyword>
<name>A0A3E3E6V6_9FIRM</name>
<dbReference type="SUPFAM" id="SSF52540">
    <property type="entry name" value="P-loop containing nucleoside triphosphate hydrolases"/>
    <property type="match status" value="1"/>
</dbReference>
<dbReference type="EMBL" id="QUSK01000004">
    <property type="protein sequence ID" value="RGD77674.1"/>
    <property type="molecule type" value="Genomic_DNA"/>
</dbReference>
<dbReference type="AlphaFoldDB" id="A0A3E3E6V6"/>
<dbReference type="Proteomes" id="UP000260721">
    <property type="component" value="Unassembled WGS sequence"/>
</dbReference>
<comment type="caution">
    <text evidence="1">The sequence shown here is derived from an EMBL/GenBank/DDBJ whole genome shotgun (WGS) entry which is preliminary data.</text>
</comment>
<proteinExistence type="predicted"/>
<keyword evidence="1" id="KW-0418">Kinase</keyword>